<feature type="region of interest" description="Disordered" evidence="5">
    <location>
        <begin position="210"/>
        <end position="235"/>
    </location>
</feature>
<proteinExistence type="predicted"/>
<dbReference type="EMBL" id="JARBJD010000049">
    <property type="protein sequence ID" value="KAK2957075.1"/>
    <property type="molecule type" value="Genomic_DNA"/>
</dbReference>
<evidence type="ECO:0000259" key="7">
    <source>
        <dbReference type="PROSITE" id="PS51525"/>
    </source>
</evidence>
<dbReference type="InterPro" id="IPR036427">
    <property type="entry name" value="Bromodomain-like_sf"/>
</dbReference>
<dbReference type="Gene3D" id="1.20.1270.220">
    <property type="match status" value="1"/>
</dbReference>
<evidence type="ECO:0000256" key="3">
    <source>
        <dbReference type="ARBA" id="ARBA00023163"/>
    </source>
</evidence>
<name>A0ABQ9Y027_9EUKA</name>
<gene>
    <name evidence="8" type="ORF">BLNAU_7905</name>
</gene>
<evidence type="ECO:0000313" key="8">
    <source>
        <dbReference type="EMBL" id="KAK2957075.1"/>
    </source>
</evidence>
<feature type="domain" description="NET" evidence="7">
    <location>
        <begin position="247"/>
        <end position="330"/>
    </location>
</feature>
<feature type="compositionally biased region" description="Polar residues" evidence="5">
    <location>
        <begin position="1"/>
        <end position="10"/>
    </location>
</feature>
<evidence type="ECO:0000256" key="2">
    <source>
        <dbReference type="ARBA" id="ARBA00023117"/>
    </source>
</evidence>
<keyword evidence="2 4" id="KW-0103">Bromodomain</keyword>
<evidence type="ECO:0000313" key="9">
    <source>
        <dbReference type="Proteomes" id="UP001281761"/>
    </source>
</evidence>
<dbReference type="InterPro" id="IPR001487">
    <property type="entry name" value="Bromodomain"/>
</dbReference>
<evidence type="ECO:0000256" key="4">
    <source>
        <dbReference type="PROSITE-ProRule" id="PRU00035"/>
    </source>
</evidence>
<evidence type="ECO:0000256" key="1">
    <source>
        <dbReference type="ARBA" id="ARBA00023015"/>
    </source>
</evidence>
<evidence type="ECO:0000256" key="5">
    <source>
        <dbReference type="SAM" id="MobiDB-lite"/>
    </source>
</evidence>
<dbReference type="Gene3D" id="1.20.920.10">
    <property type="entry name" value="Bromodomain-like"/>
    <property type="match status" value="1"/>
</dbReference>
<protein>
    <submittedName>
        <fullName evidence="8">Transcription factor GTE12</fullName>
    </submittedName>
</protein>
<dbReference type="PANTHER" id="PTHR45926">
    <property type="entry name" value="OSJNBA0053K19.4 PROTEIN"/>
    <property type="match status" value="1"/>
</dbReference>
<dbReference type="PROSITE" id="PS51525">
    <property type="entry name" value="NET"/>
    <property type="match status" value="1"/>
</dbReference>
<feature type="domain" description="Bromo" evidence="6">
    <location>
        <begin position="94"/>
        <end position="167"/>
    </location>
</feature>
<keyword evidence="3" id="KW-0804">Transcription</keyword>
<comment type="caution">
    <text evidence="8">The sequence shown here is derived from an EMBL/GenBank/DDBJ whole genome shotgun (WGS) entry which is preliminary data.</text>
</comment>
<dbReference type="InterPro" id="IPR038336">
    <property type="entry name" value="NET_sf"/>
</dbReference>
<dbReference type="Proteomes" id="UP001281761">
    <property type="component" value="Unassembled WGS sequence"/>
</dbReference>
<accession>A0ABQ9Y027</accession>
<dbReference type="InterPro" id="IPR018359">
    <property type="entry name" value="Bromodomain_CS"/>
</dbReference>
<dbReference type="Pfam" id="PF17035">
    <property type="entry name" value="BET"/>
    <property type="match status" value="1"/>
</dbReference>
<feature type="region of interest" description="Disordered" evidence="5">
    <location>
        <begin position="1"/>
        <end position="43"/>
    </location>
</feature>
<evidence type="ECO:0000259" key="6">
    <source>
        <dbReference type="PROSITE" id="PS50014"/>
    </source>
</evidence>
<organism evidence="8 9">
    <name type="scientific">Blattamonas nauphoetae</name>
    <dbReference type="NCBI Taxonomy" id="2049346"/>
    <lineage>
        <taxon>Eukaryota</taxon>
        <taxon>Metamonada</taxon>
        <taxon>Preaxostyla</taxon>
        <taxon>Oxymonadida</taxon>
        <taxon>Blattamonas</taxon>
    </lineage>
</organism>
<keyword evidence="9" id="KW-1185">Reference proteome</keyword>
<dbReference type="PRINTS" id="PR00503">
    <property type="entry name" value="BROMODOMAIN"/>
</dbReference>
<dbReference type="SMART" id="SM00297">
    <property type="entry name" value="BROMO"/>
    <property type="match status" value="1"/>
</dbReference>
<sequence length="331" mass="37772">MDPESSNSLSKTDDPVDLVIPNEKRQEPGLFGSGLNNDDDFSRKTRRFEDTEIDVAHSVNEPSIDEQKLQQQDVTSDHIDQCLKFFRKLVGDLLRHKYATPFAHPVDPIVLNVPDYFTIIDRPMDLGTIKTRLDTNFYKNDIDAIILDLWQVFDNCFHYNPPSNDVSVMGDYMHKTAIKKLDASKLFTREQVAFLSNTYQHKYFKDDGNSTAGLPGAATRHQRTTPLKDKTSSSHIPKIKPNLDQLLIPFDGDTIPLSDSEKEKLFSQINTLPYRFLLKVIEFIEHTSPQTAHDTGAGVIEFEIDDLDVRVQRHLAQYVEKCIHVLSNVTP</sequence>
<dbReference type="InterPro" id="IPR027353">
    <property type="entry name" value="NET_dom"/>
</dbReference>
<dbReference type="SUPFAM" id="SSF47370">
    <property type="entry name" value="Bromodomain"/>
    <property type="match status" value="1"/>
</dbReference>
<dbReference type="PROSITE" id="PS50014">
    <property type="entry name" value="BROMODOMAIN_2"/>
    <property type="match status" value="1"/>
</dbReference>
<keyword evidence="1" id="KW-0805">Transcription regulation</keyword>
<dbReference type="Pfam" id="PF00439">
    <property type="entry name" value="Bromodomain"/>
    <property type="match status" value="1"/>
</dbReference>
<reference evidence="8 9" key="1">
    <citation type="journal article" date="2022" name="bioRxiv">
        <title>Genomics of Preaxostyla Flagellates Illuminates Evolutionary Transitions and the Path Towards Mitochondrial Loss.</title>
        <authorList>
            <person name="Novak L.V.F."/>
            <person name="Treitli S.C."/>
            <person name="Pyrih J."/>
            <person name="Halakuc P."/>
            <person name="Pipaliya S.V."/>
            <person name="Vacek V."/>
            <person name="Brzon O."/>
            <person name="Soukal P."/>
            <person name="Eme L."/>
            <person name="Dacks J.B."/>
            <person name="Karnkowska A."/>
            <person name="Elias M."/>
            <person name="Hampl V."/>
        </authorList>
    </citation>
    <scope>NUCLEOTIDE SEQUENCE [LARGE SCALE GENOMIC DNA]</scope>
    <source>
        <strain evidence="8">NAU3</strain>
        <tissue evidence="8">Gut</tissue>
    </source>
</reference>
<dbReference type="PROSITE" id="PS00633">
    <property type="entry name" value="BROMODOMAIN_1"/>
    <property type="match status" value="1"/>
</dbReference>